<name>A0A803XNY9_MELGA</name>
<feature type="domain" description="Rho-GAP" evidence="2">
    <location>
        <begin position="40"/>
        <end position="159"/>
    </location>
</feature>
<reference evidence="3" key="1">
    <citation type="journal article" date="2010" name="PLoS Biol.">
        <title>Multi-platform next-generation sequencing of the domestic turkey (Meleagris gallopavo): genome assembly and analysis.</title>
        <authorList>
            <person name="Dalloul R.A."/>
            <person name="Long J.A."/>
            <person name="Zimin A.V."/>
            <person name="Aslam L."/>
            <person name="Beal K."/>
            <person name="Blomberg L.A."/>
            <person name="Bouffard P."/>
            <person name="Burt D.W."/>
            <person name="Crasta O."/>
            <person name="Crooijmans R.P."/>
            <person name="Cooper K."/>
            <person name="Coulombe R.A."/>
            <person name="De S."/>
            <person name="Delany M.E."/>
            <person name="Dodgson J.B."/>
            <person name="Dong J.J."/>
            <person name="Evans C."/>
            <person name="Frederickson K.M."/>
            <person name="Flicek P."/>
            <person name="Florea L."/>
            <person name="Folkerts O."/>
            <person name="Groenen M.A."/>
            <person name="Harkins T.T."/>
            <person name="Herrero J."/>
            <person name="Hoffmann S."/>
            <person name="Megens H.J."/>
            <person name="Jiang A."/>
            <person name="de Jong P."/>
            <person name="Kaiser P."/>
            <person name="Kim H."/>
            <person name="Kim K.W."/>
            <person name="Kim S."/>
            <person name="Langenberger D."/>
            <person name="Lee M.K."/>
            <person name="Lee T."/>
            <person name="Mane S."/>
            <person name="Marcais G."/>
            <person name="Marz M."/>
            <person name="McElroy A.P."/>
            <person name="Modise T."/>
            <person name="Nefedov M."/>
            <person name="Notredame C."/>
            <person name="Paton I.R."/>
            <person name="Payne W.S."/>
            <person name="Pertea G."/>
            <person name="Prickett D."/>
            <person name="Puiu D."/>
            <person name="Qioa D."/>
            <person name="Raineri E."/>
            <person name="Ruffier M."/>
            <person name="Salzberg S.L."/>
            <person name="Schatz M.C."/>
            <person name="Scheuring C."/>
            <person name="Schmidt C.J."/>
            <person name="Schroeder S."/>
            <person name="Searle S.M."/>
            <person name="Smith E.J."/>
            <person name="Smith J."/>
            <person name="Sonstegard T.S."/>
            <person name="Stadler P.F."/>
            <person name="Tafer H."/>
            <person name="Tu Z.J."/>
            <person name="Van Tassell C.P."/>
            <person name="Vilella A.J."/>
            <person name="Williams K.P."/>
            <person name="Yorke J.A."/>
            <person name="Zhang L."/>
            <person name="Zhang H.B."/>
            <person name="Zhang X."/>
            <person name="Zhang Y."/>
            <person name="Reed K.M."/>
        </authorList>
    </citation>
    <scope>NUCLEOTIDE SEQUENCE [LARGE SCALE GENOMIC DNA]</scope>
</reference>
<dbReference type="GO" id="GO:0005794">
    <property type="term" value="C:Golgi apparatus"/>
    <property type="evidence" value="ECO:0007669"/>
    <property type="project" value="TreeGrafter"/>
</dbReference>
<dbReference type="GO" id="GO:0015629">
    <property type="term" value="C:actin cytoskeleton"/>
    <property type="evidence" value="ECO:0007669"/>
    <property type="project" value="TreeGrafter"/>
</dbReference>
<dbReference type="SUPFAM" id="SSF48350">
    <property type="entry name" value="GTPase activation domain, GAP"/>
    <property type="match status" value="1"/>
</dbReference>
<dbReference type="GO" id="GO:0005938">
    <property type="term" value="C:cell cortex"/>
    <property type="evidence" value="ECO:0007669"/>
    <property type="project" value="TreeGrafter"/>
</dbReference>
<evidence type="ECO:0000313" key="3">
    <source>
        <dbReference type="Ensembl" id="ENSMGAP00000021235.1"/>
    </source>
</evidence>
<dbReference type="InterPro" id="IPR051576">
    <property type="entry name" value="PX-Rho_GAP"/>
</dbReference>
<dbReference type="InterPro" id="IPR008936">
    <property type="entry name" value="Rho_GTPase_activation_prot"/>
</dbReference>
<sequence>SEANAPKRQAHLYLLHPSLAGLSGWDVTGAQAEAGLDSGAPLSAGTCSLVPQVLQSCAEFLEQHGVVQGIYRLSGVASNVQRLRCEFETEQIPELTVRDIHSVSSLCKMYFRESPEPSAHPPAVRQVLGKHKATSSLTSSLGLLGDGCSSAPALRPVFC</sequence>
<dbReference type="GO" id="GO:0005096">
    <property type="term" value="F:GTPase activator activity"/>
    <property type="evidence" value="ECO:0007669"/>
    <property type="project" value="UniProtKB-KW"/>
</dbReference>
<organism evidence="3 4">
    <name type="scientific">Meleagris gallopavo</name>
    <name type="common">Wild turkey</name>
    <dbReference type="NCBI Taxonomy" id="9103"/>
    <lineage>
        <taxon>Eukaryota</taxon>
        <taxon>Metazoa</taxon>
        <taxon>Chordata</taxon>
        <taxon>Craniata</taxon>
        <taxon>Vertebrata</taxon>
        <taxon>Euteleostomi</taxon>
        <taxon>Archelosauria</taxon>
        <taxon>Archosauria</taxon>
        <taxon>Dinosauria</taxon>
        <taxon>Saurischia</taxon>
        <taxon>Theropoda</taxon>
        <taxon>Coelurosauria</taxon>
        <taxon>Aves</taxon>
        <taxon>Neognathae</taxon>
        <taxon>Galloanserae</taxon>
        <taxon>Galliformes</taxon>
        <taxon>Phasianidae</taxon>
        <taxon>Meleagridinae</taxon>
        <taxon>Meleagris</taxon>
    </lineage>
</organism>
<dbReference type="InParanoid" id="A0A803XNY9"/>
<dbReference type="GeneTree" id="ENSGT00940000154313"/>
<dbReference type="InterPro" id="IPR000198">
    <property type="entry name" value="RhoGAP_dom"/>
</dbReference>
<dbReference type="PANTHER" id="PTHR15729:SF13">
    <property type="entry name" value="RHO GTPASE-ACTIVATING PROTEIN 32"/>
    <property type="match status" value="1"/>
</dbReference>
<dbReference type="Proteomes" id="UP000001645">
    <property type="component" value="Unplaced"/>
</dbReference>
<dbReference type="PANTHER" id="PTHR15729">
    <property type="entry name" value="CDC42 GTPASE-ACTIVATING PROTEIN"/>
    <property type="match status" value="1"/>
</dbReference>
<evidence type="ECO:0000256" key="1">
    <source>
        <dbReference type="ARBA" id="ARBA00022468"/>
    </source>
</evidence>
<reference evidence="3" key="2">
    <citation type="submission" date="2025-08" db="UniProtKB">
        <authorList>
            <consortium name="Ensembl"/>
        </authorList>
    </citation>
    <scope>IDENTIFICATION</scope>
</reference>
<evidence type="ECO:0000259" key="2">
    <source>
        <dbReference type="PROSITE" id="PS50238"/>
    </source>
</evidence>
<reference evidence="3" key="3">
    <citation type="submission" date="2025-09" db="UniProtKB">
        <authorList>
            <consortium name="Ensembl"/>
        </authorList>
    </citation>
    <scope>IDENTIFICATION</scope>
</reference>
<dbReference type="PROSITE" id="PS50238">
    <property type="entry name" value="RHOGAP"/>
    <property type="match status" value="1"/>
</dbReference>
<dbReference type="GO" id="GO:0005654">
    <property type="term" value="C:nucleoplasm"/>
    <property type="evidence" value="ECO:0007669"/>
    <property type="project" value="TreeGrafter"/>
</dbReference>
<keyword evidence="1" id="KW-0343">GTPase activation</keyword>
<dbReference type="GO" id="GO:0007264">
    <property type="term" value="P:small GTPase-mediated signal transduction"/>
    <property type="evidence" value="ECO:0007669"/>
    <property type="project" value="TreeGrafter"/>
</dbReference>
<dbReference type="GO" id="GO:0001650">
    <property type="term" value="C:fibrillar center"/>
    <property type="evidence" value="ECO:0007669"/>
    <property type="project" value="TreeGrafter"/>
</dbReference>
<dbReference type="Ensembl" id="ENSMGAT00000023302.1">
    <property type="protein sequence ID" value="ENSMGAP00000021235.1"/>
    <property type="gene ID" value="ENSMGAG00000019731.1"/>
</dbReference>
<dbReference type="AlphaFoldDB" id="A0A803XNY9"/>
<dbReference type="Gene3D" id="1.10.555.10">
    <property type="entry name" value="Rho GTPase activation protein"/>
    <property type="match status" value="1"/>
</dbReference>
<keyword evidence="4" id="KW-1185">Reference proteome</keyword>
<protein>
    <recommendedName>
        <fullName evidence="2">Rho-GAP domain-containing protein</fullName>
    </recommendedName>
</protein>
<proteinExistence type="predicted"/>
<evidence type="ECO:0000313" key="4">
    <source>
        <dbReference type="Proteomes" id="UP000001645"/>
    </source>
</evidence>
<dbReference type="Pfam" id="PF00620">
    <property type="entry name" value="RhoGAP"/>
    <property type="match status" value="1"/>
</dbReference>
<accession>A0A803XNY9</accession>